<feature type="non-terminal residue" evidence="2">
    <location>
        <position position="1"/>
    </location>
</feature>
<reference evidence="2 3" key="1">
    <citation type="submission" date="2016-07" db="EMBL/GenBank/DDBJ databases">
        <title>Draft genome of the white-rot fungus Obba rivulosa 3A-2.</title>
        <authorList>
            <consortium name="DOE Joint Genome Institute"/>
            <person name="Miettinen O."/>
            <person name="Riley R."/>
            <person name="Acob R."/>
            <person name="Barry K."/>
            <person name="Cullen D."/>
            <person name="De Vries R."/>
            <person name="Hainaut M."/>
            <person name="Hatakka A."/>
            <person name="Henrissat B."/>
            <person name="Hilden K."/>
            <person name="Kuo R."/>
            <person name="Labutti K."/>
            <person name="Lipzen A."/>
            <person name="Makela M.R."/>
            <person name="Sandor L."/>
            <person name="Spatafora J.W."/>
            <person name="Grigoriev I.V."/>
            <person name="Hibbett D.S."/>
        </authorList>
    </citation>
    <scope>NUCLEOTIDE SEQUENCE [LARGE SCALE GENOMIC DNA]</scope>
    <source>
        <strain evidence="2 3">3A-2</strain>
    </source>
</reference>
<dbReference type="EMBL" id="KV722366">
    <property type="protein sequence ID" value="OCH92648.1"/>
    <property type="molecule type" value="Genomic_DNA"/>
</dbReference>
<feature type="domain" description="Helicase C-terminal" evidence="1">
    <location>
        <begin position="43"/>
        <end position="108"/>
    </location>
</feature>
<dbReference type="OrthoDB" id="10261556at2759"/>
<gene>
    <name evidence="2" type="ORF">OBBRIDRAFT_703370</name>
</gene>
<dbReference type="Gene3D" id="3.40.50.300">
    <property type="entry name" value="P-loop containing nucleotide triphosphate hydrolases"/>
    <property type="match status" value="1"/>
</dbReference>
<sequence length="112" mass="13104">VVSRSNDRPNVHITVRKIVHPLHSFEDLAFLIPNNWEPGDELPKFLVFFDNIDESTKAAEFLKSRLPPEYRSKIAWFNSRMTAEFREETLQDFRDGKFFSLCCTDSFGMVCL</sequence>
<name>A0A8E2AYG5_9APHY</name>
<evidence type="ECO:0000259" key="1">
    <source>
        <dbReference type="Pfam" id="PF00271"/>
    </source>
</evidence>
<protein>
    <recommendedName>
        <fullName evidence="1">Helicase C-terminal domain-containing protein</fullName>
    </recommendedName>
</protein>
<evidence type="ECO:0000313" key="2">
    <source>
        <dbReference type="EMBL" id="OCH92648.1"/>
    </source>
</evidence>
<proteinExistence type="predicted"/>
<dbReference type="Pfam" id="PF00271">
    <property type="entry name" value="Helicase_C"/>
    <property type="match status" value="1"/>
</dbReference>
<evidence type="ECO:0000313" key="3">
    <source>
        <dbReference type="Proteomes" id="UP000250043"/>
    </source>
</evidence>
<organism evidence="2 3">
    <name type="scientific">Obba rivulosa</name>
    <dbReference type="NCBI Taxonomy" id="1052685"/>
    <lineage>
        <taxon>Eukaryota</taxon>
        <taxon>Fungi</taxon>
        <taxon>Dikarya</taxon>
        <taxon>Basidiomycota</taxon>
        <taxon>Agaricomycotina</taxon>
        <taxon>Agaricomycetes</taxon>
        <taxon>Polyporales</taxon>
        <taxon>Gelatoporiaceae</taxon>
        <taxon>Obba</taxon>
    </lineage>
</organism>
<dbReference type="InterPro" id="IPR027417">
    <property type="entry name" value="P-loop_NTPase"/>
</dbReference>
<feature type="non-terminal residue" evidence="2">
    <location>
        <position position="112"/>
    </location>
</feature>
<dbReference type="Proteomes" id="UP000250043">
    <property type="component" value="Unassembled WGS sequence"/>
</dbReference>
<dbReference type="InterPro" id="IPR001650">
    <property type="entry name" value="Helicase_C-like"/>
</dbReference>
<accession>A0A8E2AYG5</accession>
<dbReference type="AlphaFoldDB" id="A0A8E2AYG5"/>
<dbReference type="SUPFAM" id="SSF52540">
    <property type="entry name" value="P-loop containing nucleoside triphosphate hydrolases"/>
    <property type="match status" value="1"/>
</dbReference>
<keyword evidence="3" id="KW-1185">Reference proteome</keyword>